<keyword evidence="9 13" id="KW-1133">Transmembrane helix</keyword>
<keyword evidence="5 13" id="KW-0328">Glycosyltransferase</keyword>
<dbReference type="PANTHER" id="PTHR12886:SF0">
    <property type="entry name" value="GPI MANNOSYLTRANSFERASE 1"/>
    <property type="match status" value="1"/>
</dbReference>
<comment type="caution">
    <text evidence="14">The sequence shown here is derived from an EMBL/GenBank/DDBJ whole genome shotgun (WGS) entry which is preliminary data.</text>
</comment>
<evidence type="ECO:0000256" key="9">
    <source>
        <dbReference type="ARBA" id="ARBA00022989"/>
    </source>
</evidence>
<dbReference type="EMBL" id="JBJJXI010000172">
    <property type="protein sequence ID" value="KAL3384460.1"/>
    <property type="molecule type" value="Genomic_DNA"/>
</dbReference>
<evidence type="ECO:0000313" key="14">
    <source>
        <dbReference type="EMBL" id="KAL3384460.1"/>
    </source>
</evidence>
<proteinExistence type="inferred from homology"/>
<keyword evidence="15" id="KW-1185">Reference proteome</keyword>
<evidence type="ECO:0000256" key="1">
    <source>
        <dbReference type="ARBA" id="ARBA00004477"/>
    </source>
</evidence>
<dbReference type="EC" id="2.4.1.-" evidence="13"/>
<evidence type="ECO:0000256" key="13">
    <source>
        <dbReference type="RuleBase" id="RU365064"/>
    </source>
</evidence>
<gene>
    <name evidence="14" type="ORF">TKK_019770</name>
</gene>
<dbReference type="GO" id="GO:0016757">
    <property type="term" value="F:glycosyltransferase activity"/>
    <property type="evidence" value="ECO:0007669"/>
    <property type="project" value="UniProtKB-KW"/>
</dbReference>
<comment type="similarity">
    <text evidence="3 13">Belongs to the PIGM family.</text>
</comment>
<feature type="transmembrane region" description="Helical" evidence="13">
    <location>
        <begin position="162"/>
        <end position="184"/>
    </location>
</feature>
<dbReference type="GO" id="GO:0005789">
    <property type="term" value="C:endoplasmic reticulum membrane"/>
    <property type="evidence" value="ECO:0007669"/>
    <property type="project" value="UniProtKB-SubCell"/>
</dbReference>
<accession>A0ABD2VUT1</accession>
<dbReference type="GO" id="GO:0006506">
    <property type="term" value="P:GPI anchor biosynthetic process"/>
    <property type="evidence" value="ECO:0007669"/>
    <property type="project" value="UniProtKB-KW"/>
</dbReference>
<evidence type="ECO:0000256" key="6">
    <source>
        <dbReference type="ARBA" id="ARBA00022679"/>
    </source>
</evidence>
<dbReference type="AlphaFoldDB" id="A0ABD2VUT1"/>
<organism evidence="14 15">
    <name type="scientific">Trichogramma kaykai</name>
    <dbReference type="NCBI Taxonomy" id="54128"/>
    <lineage>
        <taxon>Eukaryota</taxon>
        <taxon>Metazoa</taxon>
        <taxon>Ecdysozoa</taxon>
        <taxon>Arthropoda</taxon>
        <taxon>Hexapoda</taxon>
        <taxon>Insecta</taxon>
        <taxon>Pterygota</taxon>
        <taxon>Neoptera</taxon>
        <taxon>Endopterygota</taxon>
        <taxon>Hymenoptera</taxon>
        <taxon>Apocrita</taxon>
        <taxon>Proctotrupomorpha</taxon>
        <taxon>Chalcidoidea</taxon>
        <taxon>Trichogrammatidae</taxon>
        <taxon>Trichogramma</taxon>
    </lineage>
</organism>
<evidence type="ECO:0000256" key="2">
    <source>
        <dbReference type="ARBA" id="ARBA00004687"/>
    </source>
</evidence>
<evidence type="ECO:0000256" key="11">
    <source>
        <dbReference type="ARBA" id="ARBA00093408"/>
    </source>
</evidence>
<evidence type="ECO:0000256" key="5">
    <source>
        <dbReference type="ARBA" id="ARBA00022676"/>
    </source>
</evidence>
<dbReference type="Proteomes" id="UP001627154">
    <property type="component" value="Unassembled WGS sequence"/>
</dbReference>
<keyword evidence="8 13" id="KW-0256">Endoplasmic reticulum</keyword>
<comment type="function">
    <text evidence="11 13">Catalytic subunit of the glycosylphosphatidylinositol-mannosyltransferase I complex which catalyzes the transfer of the first mannose, via an alpha-1,4 bond from a dolichol-phosphate-mannose (Dol-P-Man) to the glucosaminyl acyl phosphatidylinositol (GlcN-(acyl)PI) intermediate to generate alpha-D-Man-(1-&gt;4)-alpha-D-GlcN-(1-&gt;6)-(1-radyl,2-acyl-sn-glycero-3-phospho)-2-acyl-inositol and participates in the sixth step of the glycosylphosphatidylinositol-anchor biosynthesis.</text>
</comment>
<evidence type="ECO:0000256" key="3">
    <source>
        <dbReference type="ARBA" id="ARBA00011071"/>
    </source>
</evidence>
<evidence type="ECO:0000256" key="7">
    <source>
        <dbReference type="ARBA" id="ARBA00022692"/>
    </source>
</evidence>
<comment type="pathway">
    <text evidence="2 13">Glycolipid biosynthesis; glycosylphosphatidylinositol-anchor biosynthesis.</text>
</comment>
<name>A0ABD2VUT1_9HYME</name>
<feature type="transmembrane region" description="Helical" evidence="13">
    <location>
        <begin position="28"/>
        <end position="48"/>
    </location>
</feature>
<feature type="transmembrane region" description="Helical" evidence="13">
    <location>
        <begin position="306"/>
        <end position="323"/>
    </location>
</feature>
<feature type="transmembrane region" description="Helical" evidence="13">
    <location>
        <begin position="382"/>
        <end position="402"/>
    </location>
</feature>
<comment type="subcellular location">
    <subcellularLocation>
        <location evidence="1 13">Endoplasmic reticulum membrane</location>
        <topology evidence="1 13">Multi-pass membrane protein</topology>
    </subcellularLocation>
</comment>
<protein>
    <recommendedName>
        <fullName evidence="12 13">GPI alpha-1,4-mannosyltransferase I, catalytic subunit</fullName>
        <ecNumber evidence="13">2.4.1.-</ecNumber>
    </recommendedName>
    <alternativeName>
        <fullName evidence="13">GPI mannosyltransferase I</fullName>
    </alternativeName>
</protein>
<feature type="transmembrane region" description="Helical" evidence="13">
    <location>
        <begin position="351"/>
        <end position="370"/>
    </location>
</feature>
<dbReference type="Pfam" id="PF05007">
    <property type="entry name" value="Mannosyl_trans"/>
    <property type="match status" value="1"/>
</dbReference>
<dbReference type="InterPro" id="IPR007704">
    <property type="entry name" value="PIG-M"/>
</dbReference>
<keyword evidence="6 13" id="KW-0808">Transferase</keyword>
<keyword evidence="4 13" id="KW-0337">GPI-anchor biosynthesis</keyword>
<keyword evidence="10 13" id="KW-0472">Membrane</keyword>
<feature type="transmembrane region" description="Helical" evidence="13">
    <location>
        <begin position="219"/>
        <end position="241"/>
    </location>
</feature>
<evidence type="ECO:0000256" key="10">
    <source>
        <dbReference type="ARBA" id="ARBA00023136"/>
    </source>
</evidence>
<evidence type="ECO:0000256" key="12">
    <source>
        <dbReference type="ARBA" id="ARBA00093608"/>
    </source>
</evidence>
<feature type="transmembrane region" description="Helical" evidence="13">
    <location>
        <begin position="190"/>
        <end position="207"/>
    </location>
</feature>
<reference evidence="14 15" key="1">
    <citation type="journal article" date="2024" name="bioRxiv">
        <title>A reference genome for Trichogramma kaykai: A tiny desert-dwelling parasitoid wasp with competing sex-ratio distorters.</title>
        <authorList>
            <person name="Culotta J."/>
            <person name="Lindsey A.R."/>
        </authorList>
    </citation>
    <scope>NUCLEOTIDE SEQUENCE [LARGE SCALE GENOMIC DNA]</scope>
    <source>
        <strain evidence="14 15">KSX58</strain>
    </source>
</reference>
<keyword evidence="7 13" id="KW-0812">Transmembrane</keyword>
<evidence type="ECO:0000256" key="4">
    <source>
        <dbReference type="ARBA" id="ARBA00022502"/>
    </source>
</evidence>
<sequence>MSKQAVVGVSTKAPKVVAKKKTAQPNGIVSVQIHCVIAFLLRLILITYSNYHDKYFKVPYTDVDYKVYTDAARYITKGQSPYDRHTYRYTPLLALLMTPNIYVHQDCGKVFFSVVDILVAKIMRKLLIRQNFKQQTANLCALLWLYNPLAVVISTRGNADSLAVYLVLWTLYLLQSDHIVMAGIVHGLSIHFRLYPLAFSLVMYIYLQEKNLFLPNKKQLKLIVPCALTLLDLTAIFYGLYGKKFLDESFIYHLVRKDVRHNFSVFFYMLYLSANEGPSLVQKFLTFLPQVSILVALAFRYSTKEKLPFAFFTQAITMVTFNPVMTSQYFFWFLSLLPICLPYLKMSLMRTITLLVTWILSQSLWLYAAYLLEFKGIDSFDHIWISGIVFFIVNIKILIDLINCYKL</sequence>
<dbReference type="PANTHER" id="PTHR12886">
    <property type="entry name" value="PIG-M MANNOSYLTRANSFERASE"/>
    <property type="match status" value="1"/>
</dbReference>
<evidence type="ECO:0000256" key="8">
    <source>
        <dbReference type="ARBA" id="ARBA00022824"/>
    </source>
</evidence>
<evidence type="ECO:0000313" key="15">
    <source>
        <dbReference type="Proteomes" id="UP001627154"/>
    </source>
</evidence>